<reference evidence="1" key="1">
    <citation type="submission" date="2022-10" db="EMBL/GenBank/DDBJ databases">
        <authorList>
            <person name="Chen Y."/>
            <person name="Dougan E. K."/>
            <person name="Chan C."/>
            <person name="Rhodes N."/>
            <person name="Thang M."/>
        </authorList>
    </citation>
    <scope>NUCLEOTIDE SEQUENCE</scope>
</reference>
<evidence type="ECO:0000313" key="3">
    <source>
        <dbReference type="Proteomes" id="UP001152797"/>
    </source>
</evidence>
<dbReference type="AlphaFoldDB" id="A0A9P1G5R1"/>
<reference evidence="2 3" key="2">
    <citation type="submission" date="2024-05" db="EMBL/GenBank/DDBJ databases">
        <authorList>
            <person name="Chen Y."/>
            <person name="Shah S."/>
            <person name="Dougan E. K."/>
            <person name="Thang M."/>
            <person name="Chan C."/>
        </authorList>
    </citation>
    <scope>NUCLEOTIDE SEQUENCE [LARGE SCALE GENOMIC DNA]</scope>
</reference>
<protein>
    <submittedName>
        <fullName evidence="1">Uncharacterized protein</fullName>
    </submittedName>
</protein>
<gene>
    <name evidence="1" type="ORF">C1SCF055_LOCUS24614</name>
</gene>
<dbReference type="EMBL" id="CAMXCT030002459">
    <property type="protein sequence ID" value="CAL4785614.1"/>
    <property type="molecule type" value="Genomic_DNA"/>
</dbReference>
<accession>A0A9P1G5R1</accession>
<dbReference type="EMBL" id="CAMXCT020002459">
    <property type="protein sequence ID" value="CAL1151677.1"/>
    <property type="molecule type" value="Genomic_DNA"/>
</dbReference>
<feature type="non-terminal residue" evidence="1">
    <location>
        <position position="1"/>
    </location>
</feature>
<comment type="caution">
    <text evidence="1">The sequence shown here is derived from an EMBL/GenBank/DDBJ whole genome shotgun (WGS) entry which is preliminary data.</text>
</comment>
<evidence type="ECO:0000313" key="1">
    <source>
        <dbReference type="EMBL" id="CAI3998302.1"/>
    </source>
</evidence>
<sequence length="53" mass="5702">VMEPVGMVRLSAMVRVGSLDVVEPVGMVRLNAMVQVVLKEVVGKQVVVKAVVR</sequence>
<proteinExistence type="predicted"/>
<name>A0A9P1G5R1_9DINO</name>
<evidence type="ECO:0000313" key="2">
    <source>
        <dbReference type="EMBL" id="CAL4785614.1"/>
    </source>
</evidence>
<organism evidence="1">
    <name type="scientific">Cladocopium goreaui</name>
    <dbReference type="NCBI Taxonomy" id="2562237"/>
    <lineage>
        <taxon>Eukaryota</taxon>
        <taxon>Sar</taxon>
        <taxon>Alveolata</taxon>
        <taxon>Dinophyceae</taxon>
        <taxon>Suessiales</taxon>
        <taxon>Symbiodiniaceae</taxon>
        <taxon>Cladocopium</taxon>
    </lineage>
</organism>
<dbReference type="EMBL" id="CAMXCT010002459">
    <property type="protein sequence ID" value="CAI3998302.1"/>
    <property type="molecule type" value="Genomic_DNA"/>
</dbReference>
<dbReference type="Proteomes" id="UP001152797">
    <property type="component" value="Unassembled WGS sequence"/>
</dbReference>
<keyword evidence="3" id="KW-1185">Reference proteome</keyword>